<dbReference type="OrthoDB" id="2973540at2"/>
<dbReference type="InterPro" id="IPR036638">
    <property type="entry name" value="HLH_DNA-bd_sf"/>
</dbReference>
<dbReference type="SUPFAM" id="SSF140500">
    <property type="entry name" value="BAS1536-like"/>
    <property type="match status" value="1"/>
</dbReference>
<dbReference type="GO" id="GO:0043937">
    <property type="term" value="P:regulation of sporulation"/>
    <property type="evidence" value="ECO:0007669"/>
    <property type="project" value="InterPro"/>
</dbReference>
<accession>A0A1I2RWS9</accession>
<dbReference type="RefSeq" id="WP_089753987.1">
    <property type="nucleotide sequence ID" value="NZ_FOOG01000044.1"/>
</dbReference>
<dbReference type="Gene3D" id="4.10.280.10">
    <property type="entry name" value="Helix-loop-helix DNA-binding domain"/>
    <property type="match status" value="1"/>
</dbReference>
<gene>
    <name evidence="1" type="ORF">SAMN05216353_14415</name>
</gene>
<sequence length="62" mass="7500">MNKEDLQTKIEETRKYMYEAYNQGEDYDKILVISQQLDDLLNRMVKLKSNYKYVLLLLPILI</sequence>
<reference evidence="2" key="1">
    <citation type="submission" date="2016-10" db="EMBL/GenBank/DDBJ databases">
        <authorList>
            <person name="Varghese N."/>
            <person name="Submissions S."/>
        </authorList>
    </citation>
    <scope>NUCLEOTIDE SEQUENCE [LARGE SCALE GENOMIC DNA]</scope>
    <source>
        <strain evidence="2">FP5</strain>
    </source>
</reference>
<evidence type="ECO:0000313" key="1">
    <source>
        <dbReference type="EMBL" id="SFG45094.1"/>
    </source>
</evidence>
<organism evidence="1 2">
    <name type="scientific">Halobacillus alkaliphilus</name>
    <dbReference type="NCBI Taxonomy" id="396056"/>
    <lineage>
        <taxon>Bacteria</taxon>
        <taxon>Bacillati</taxon>
        <taxon>Bacillota</taxon>
        <taxon>Bacilli</taxon>
        <taxon>Bacillales</taxon>
        <taxon>Bacillaceae</taxon>
        <taxon>Halobacillus</taxon>
    </lineage>
</organism>
<protein>
    <submittedName>
        <fullName evidence="1">Spo0E like sporulation regulatory protein</fullName>
    </submittedName>
</protein>
<evidence type="ECO:0000313" key="2">
    <source>
        <dbReference type="Proteomes" id="UP000198897"/>
    </source>
</evidence>
<name>A0A1I2RWS9_9BACI</name>
<proteinExistence type="predicted"/>
<dbReference type="Pfam" id="PF09388">
    <property type="entry name" value="SpoOE-like"/>
    <property type="match status" value="1"/>
</dbReference>
<dbReference type="GO" id="GO:0046983">
    <property type="term" value="F:protein dimerization activity"/>
    <property type="evidence" value="ECO:0007669"/>
    <property type="project" value="InterPro"/>
</dbReference>
<dbReference type="EMBL" id="FOOG01000044">
    <property type="protein sequence ID" value="SFG45094.1"/>
    <property type="molecule type" value="Genomic_DNA"/>
</dbReference>
<dbReference type="InterPro" id="IPR037208">
    <property type="entry name" value="Spo0E-like_sf"/>
</dbReference>
<dbReference type="AlphaFoldDB" id="A0A1I2RWS9"/>
<keyword evidence="2" id="KW-1185">Reference proteome</keyword>
<dbReference type="InterPro" id="IPR018540">
    <property type="entry name" value="Spo0E-like"/>
</dbReference>
<dbReference type="Proteomes" id="UP000198897">
    <property type="component" value="Unassembled WGS sequence"/>
</dbReference>